<gene>
    <name evidence="5" type="ORF">SLNWT_6886</name>
</gene>
<dbReference type="PROSITE" id="PS01096">
    <property type="entry name" value="PPIC_PPIASE_1"/>
    <property type="match status" value="1"/>
</dbReference>
<proteinExistence type="predicted"/>
<feature type="compositionally biased region" description="Basic and acidic residues" evidence="2">
    <location>
        <begin position="72"/>
        <end position="87"/>
    </location>
</feature>
<feature type="compositionally biased region" description="Acidic residues" evidence="2">
    <location>
        <begin position="50"/>
        <end position="68"/>
    </location>
</feature>
<evidence type="ECO:0000313" key="6">
    <source>
        <dbReference type="Proteomes" id="UP000031523"/>
    </source>
</evidence>
<dbReference type="Pfam" id="PF00639">
    <property type="entry name" value="Rotamase"/>
    <property type="match status" value="1"/>
</dbReference>
<dbReference type="InterPro" id="IPR000297">
    <property type="entry name" value="PPIase_PpiC"/>
</dbReference>
<evidence type="ECO:0000313" key="5">
    <source>
        <dbReference type="EMBL" id="AJE87262.1"/>
    </source>
</evidence>
<evidence type="ECO:0000256" key="2">
    <source>
        <dbReference type="SAM" id="MobiDB-lite"/>
    </source>
</evidence>
<dbReference type="SUPFAM" id="SSF109998">
    <property type="entry name" value="Triger factor/SurA peptide-binding domain-like"/>
    <property type="match status" value="1"/>
</dbReference>
<accession>A0A0B5F9V6</accession>
<organism evidence="5 6">
    <name type="scientific">Streptomyces albus (strain ATCC 21838 / DSM 41398 / FERM P-419 / JCM 4703 / NBRC 107858)</name>
    <dbReference type="NCBI Taxonomy" id="1081613"/>
    <lineage>
        <taxon>Bacteria</taxon>
        <taxon>Bacillati</taxon>
        <taxon>Actinomycetota</taxon>
        <taxon>Actinomycetes</taxon>
        <taxon>Kitasatosporales</taxon>
        <taxon>Streptomycetaceae</taxon>
        <taxon>Streptomyces</taxon>
    </lineage>
</organism>
<sequence>MKTARKADAPLESEEVPGTQISESASSGPRWKTRLARKAKRKVADRPETADPEAAEDAETQESAEDEAIASKAREVEADASKARQDDAASDSGAGEDEEAGTPEAGAVEEKDGDEDEDGAAKSDAEDTEPEDTEPEDTEPEDGGDSGRLGTLRRRLRIPDGRRPRIVLAAVLAVVVGGGAGGYFWSTSGDLPEGVAFRAEGQNVTAAQLKEKSNRLQALYGLEQPTEKGKLDTFWRSIAQADAVRVVLSKAAERKKVVVADKAAQDVMTRFVAQQYGTGPDAESQFLQALGNAGTSKKDVLQEVKYMLATNQLYSKLTAGTSVTDKEVREAFTERRTALATPERRDIRNIVVSSESSAKKLVSRLEDGEGFEALAKKHSLDDATRSSGGDLGEVQKSTLDPTYGKAAFAAGDKEVFGPVKTEYGWNVGKVDKVVAAVPATYEGVKTQLKQTLIAEKAMKAWRKWITQQIRDADVQYAAKYRPADPDALPDAAGLQKSGLGGAAPSAPAAP</sequence>
<keyword evidence="1" id="KW-0697">Rotamase</keyword>
<dbReference type="PROSITE" id="PS50198">
    <property type="entry name" value="PPIC_PPIASE_2"/>
    <property type="match status" value="1"/>
</dbReference>
<feature type="region of interest" description="Disordered" evidence="2">
    <location>
        <begin position="1"/>
        <end position="155"/>
    </location>
</feature>
<dbReference type="GO" id="GO:0003755">
    <property type="term" value="F:peptidyl-prolyl cis-trans isomerase activity"/>
    <property type="evidence" value="ECO:0007669"/>
    <property type="project" value="UniProtKB-KW"/>
</dbReference>
<protein>
    <submittedName>
        <fullName evidence="5">PpiC-type peptidyl-prolyl cis-trans isomerase</fullName>
    </submittedName>
</protein>
<dbReference type="PANTHER" id="PTHR47245">
    <property type="entry name" value="PEPTIDYLPROLYL ISOMERASE"/>
    <property type="match status" value="1"/>
</dbReference>
<dbReference type="Proteomes" id="UP000031523">
    <property type="component" value="Chromosome"/>
</dbReference>
<evidence type="ECO:0000259" key="4">
    <source>
        <dbReference type="PROSITE" id="PS50198"/>
    </source>
</evidence>
<dbReference type="Gene3D" id="3.10.50.40">
    <property type="match status" value="1"/>
</dbReference>
<feature type="compositionally biased region" description="Basic residues" evidence="2">
    <location>
        <begin position="31"/>
        <end position="41"/>
    </location>
</feature>
<dbReference type="InterPro" id="IPR046357">
    <property type="entry name" value="PPIase_dom_sf"/>
</dbReference>
<dbReference type="InterPro" id="IPR050245">
    <property type="entry name" value="PrsA_foldase"/>
</dbReference>
<feature type="region of interest" description="Disordered" evidence="2">
    <location>
        <begin position="483"/>
        <end position="510"/>
    </location>
</feature>
<dbReference type="InterPro" id="IPR027304">
    <property type="entry name" value="Trigger_fact/SurA_dom_sf"/>
</dbReference>
<feature type="transmembrane region" description="Helical" evidence="3">
    <location>
        <begin position="166"/>
        <end position="185"/>
    </location>
</feature>
<feature type="domain" description="PpiC" evidence="4">
    <location>
        <begin position="342"/>
        <end position="432"/>
    </location>
</feature>
<feature type="compositionally biased region" description="Acidic residues" evidence="2">
    <location>
        <begin position="126"/>
        <end position="144"/>
    </location>
</feature>
<keyword evidence="3" id="KW-0472">Membrane</keyword>
<dbReference type="AlphaFoldDB" id="A0A0B5F9V6"/>
<keyword evidence="6" id="KW-1185">Reference proteome</keyword>
<dbReference type="SUPFAM" id="SSF54534">
    <property type="entry name" value="FKBP-like"/>
    <property type="match status" value="1"/>
</dbReference>
<reference evidence="5 6" key="1">
    <citation type="submission" date="2015-01" db="EMBL/GenBank/DDBJ databases">
        <title>Enhanced salinomycin production by adjusting the supply of polyketide extender units in Streptomyce albus DSM 41398.</title>
        <authorList>
            <person name="Lu C."/>
        </authorList>
    </citation>
    <scope>NUCLEOTIDE SEQUENCE [LARGE SCALE GENOMIC DNA]</scope>
    <source>
        <strain evidence="6">ATCC 21838 / DSM 41398 / FERM P-419 / JCM 4703 / NBRC 107858</strain>
    </source>
</reference>
<keyword evidence="1 5" id="KW-0413">Isomerase</keyword>
<keyword evidence="3" id="KW-1133">Transmembrane helix</keyword>
<dbReference type="InterPro" id="IPR023058">
    <property type="entry name" value="PPIase_PpiC_CS"/>
</dbReference>
<dbReference type="PANTHER" id="PTHR47245:SF2">
    <property type="entry name" value="PEPTIDYL-PROLYL CIS-TRANS ISOMERASE HP_0175-RELATED"/>
    <property type="match status" value="1"/>
</dbReference>
<dbReference type="EMBL" id="CP010519">
    <property type="protein sequence ID" value="AJE87262.1"/>
    <property type="molecule type" value="Genomic_DNA"/>
</dbReference>
<evidence type="ECO:0000256" key="1">
    <source>
        <dbReference type="PROSITE-ProRule" id="PRU00278"/>
    </source>
</evidence>
<keyword evidence="3" id="KW-0812">Transmembrane</keyword>
<evidence type="ECO:0000256" key="3">
    <source>
        <dbReference type="SAM" id="Phobius"/>
    </source>
</evidence>
<dbReference type="KEGG" id="sals:SLNWT_6886"/>
<name>A0A0B5F9V6_STRA4</name>